<evidence type="ECO:0000256" key="2">
    <source>
        <dbReference type="SAM" id="SignalP"/>
    </source>
</evidence>
<evidence type="ECO:0000313" key="3">
    <source>
        <dbReference type="EMBL" id="MCB5181968.1"/>
    </source>
</evidence>
<feature type="signal peptide" evidence="2">
    <location>
        <begin position="1"/>
        <end position="26"/>
    </location>
</feature>
<keyword evidence="4" id="KW-1185">Reference proteome</keyword>
<dbReference type="RefSeq" id="WP_226729071.1">
    <property type="nucleotide sequence ID" value="NZ_JAJAUY010000099.1"/>
</dbReference>
<accession>A0ABS8BBP3</accession>
<feature type="chain" id="PRO_5045050637" description="Lipoprotein" evidence="2">
    <location>
        <begin position="27"/>
        <end position="159"/>
    </location>
</feature>
<comment type="caution">
    <text evidence="3">The sequence shown here is derived from an EMBL/GenBank/DDBJ whole genome shotgun (WGS) entry which is preliminary data.</text>
</comment>
<proteinExistence type="predicted"/>
<evidence type="ECO:0000313" key="4">
    <source>
        <dbReference type="Proteomes" id="UP001199054"/>
    </source>
</evidence>
<evidence type="ECO:0008006" key="5">
    <source>
        <dbReference type="Google" id="ProtNLM"/>
    </source>
</evidence>
<feature type="compositionally biased region" description="Gly residues" evidence="1">
    <location>
        <begin position="54"/>
        <end position="72"/>
    </location>
</feature>
<dbReference type="EMBL" id="JAJAUY010000099">
    <property type="protein sequence ID" value="MCB5181968.1"/>
    <property type="molecule type" value="Genomic_DNA"/>
</dbReference>
<keyword evidence="2" id="KW-0732">Signal</keyword>
<feature type="region of interest" description="Disordered" evidence="1">
    <location>
        <begin position="31"/>
        <end position="91"/>
    </location>
</feature>
<sequence>MFTTSWQRPLILAAASLALVTGTACAAQASEPHAPTGISSSTLGDHPEPCTMIGKGGEGGEGGKGGKGGQPGEPGKPGKPGSAGCLRFDDLPDKPKSELSLVDKVHIVMLVLSADDSEDIKKKIAEKYEIAPDQIDSWKEHYLHENWCALTDGGFPFCL</sequence>
<evidence type="ECO:0000256" key="1">
    <source>
        <dbReference type="SAM" id="MobiDB-lite"/>
    </source>
</evidence>
<protein>
    <recommendedName>
        <fullName evidence="5">Lipoprotein</fullName>
    </recommendedName>
</protein>
<gene>
    <name evidence="3" type="ORF">LG632_21630</name>
</gene>
<reference evidence="3 4" key="1">
    <citation type="submission" date="2021-10" db="EMBL/GenBank/DDBJ databases">
        <title>Streptomyces sp. strain SMC 277, a novel streptomycete isolated from soil.</title>
        <authorList>
            <person name="Chanama M."/>
        </authorList>
    </citation>
    <scope>NUCLEOTIDE SEQUENCE [LARGE SCALE GENOMIC DNA]</scope>
    <source>
        <strain evidence="3 4">SMC 277</strain>
    </source>
</reference>
<organism evidence="3 4">
    <name type="scientific">Streptomyces antimicrobicus</name>
    <dbReference type="NCBI Taxonomy" id="2883108"/>
    <lineage>
        <taxon>Bacteria</taxon>
        <taxon>Bacillati</taxon>
        <taxon>Actinomycetota</taxon>
        <taxon>Actinomycetes</taxon>
        <taxon>Kitasatosporales</taxon>
        <taxon>Streptomycetaceae</taxon>
        <taxon>Streptomyces</taxon>
    </lineage>
</organism>
<name>A0ABS8BBP3_9ACTN</name>
<dbReference type="Proteomes" id="UP001199054">
    <property type="component" value="Unassembled WGS sequence"/>
</dbReference>